<comment type="caution">
    <text evidence="2">The sequence shown here is derived from an EMBL/GenBank/DDBJ whole genome shotgun (WGS) entry which is preliminary data.</text>
</comment>
<evidence type="ECO:0000259" key="1">
    <source>
        <dbReference type="Pfam" id="PF01261"/>
    </source>
</evidence>
<dbReference type="EMBL" id="DSMG01000084">
    <property type="protein sequence ID" value="HDX31555.1"/>
    <property type="molecule type" value="Genomic_DNA"/>
</dbReference>
<gene>
    <name evidence="2" type="ORF">ENQ20_08665</name>
</gene>
<protein>
    <submittedName>
        <fullName evidence="2">Sugar phosphate isomerase/epimerase</fullName>
    </submittedName>
</protein>
<name>A0A7C1FSU5_9CHLR</name>
<dbReference type="InterPro" id="IPR050312">
    <property type="entry name" value="IolE/XylAMocC-like"/>
</dbReference>
<dbReference type="InterPro" id="IPR036237">
    <property type="entry name" value="Xyl_isomerase-like_sf"/>
</dbReference>
<dbReference type="AlphaFoldDB" id="A0A7C1FSU5"/>
<feature type="domain" description="Xylose isomerase-like TIM barrel" evidence="1">
    <location>
        <begin position="21"/>
        <end position="273"/>
    </location>
</feature>
<proteinExistence type="predicted"/>
<sequence length="292" mass="33683">MLSLTSDYVTDRGDPEPYLRMMAEAGFTHVHWCHHWRSDFLYADSEIAQIGRWLDAYHLRLIDVHGSEGVEKFWYAPQEYARLAGVELVKNRIDLAVRLGGDAVVMHVYPPTLHPDFAPFNELLFDQIRRSLDDIETYARERNVRIALENLIDFPAIEAGVVDAVHATDNADLIGRLLSIYDSAFLGFCFDSGHAMLGWDRVERFVPFFERLVALHLHDNDGISDQHLPLYMGVVDWERIARLIAVSPYAKPLTFELSIRHTGFQEPESFLRHSIEGCRRFAERVTTLRTQR</sequence>
<dbReference type="InterPro" id="IPR013022">
    <property type="entry name" value="Xyl_isomerase-like_TIM-brl"/>
</dbReference>
<dbReference type="GO" id="GO:0016853">
    <property type="term" value="F:isomerase activity"/>
    <property type="evidence" value="ECO:0007669"/>
    <property type="project" value="UniProtKB-KW"/>
</dbReference>
<dbReference type="PANTHER" id="PTHR12110">
    <property type="entry name" value="HYDROXYPYRUVATE ISOMERASE"/>
    <property type="match status" value="1"/>
</dbReference>
<organism evidence="2">
    <name type="scientific">Caldilinea aerophila</name>
    <dbReference type="NCBI Taxonomy" id="133453"/>
    <lineage>
        <taxon>Bacteria</taxon>
        <taxon>Bacillati</taxon>
        <taxon>Chloroflexota</taxon>
        <taxon>Caldilineae</taxon>
        <taxon>Caldilineales</taxon>
        <taxon>Caldilineaceae</taxon>
        <taxon>Caldilinea</taxon>
    </lineage>
</organism>
<dbReference type="Gene3D" id="3.20.20.150">
    <property type="entry name" value="Divalent-metal-dependent TIM barrel enzymes"/>
    <property type="match status" value="1"/>
</dbReference>
<dbReference type="SUPFAM" id="SSF51658">
    <property type="entry name" value="Xylose isomerase-like"/>
    <property type="match status" value="1"/>
</dbReference>
<keyword evidence="2" id="KW-0413">Isomerase</keyword>
<reference evidence="2" key="1">
    <citation type="journal article" date="2020" name="mSystems">
        <title>Genome- and Community-Level Interaction Insights into Carbon Utilization and Element Cycling Functions of Hydrothermarchaeota in Hydrothermal Sediment.</title>
        <authorList>
            <person name="Zhou Z."/>
            <person name="Liu Y."/>
            <person name="Xu W."/>
            <person name="Pan J."/>
            <person name="Luo Z.H."/>
            <person name="Li M."/>
        </authorList>
    </citation>
    <scope>NUCLEOTIDE SEQUENCE [LARGE SCALE GENOMIC DNA]</scope>
    <source>
        <strain evidence="2">SpSt-289</strain>
    </source>
</reference>
<accession>A0A7C1FSU5</accession>
<dbReference type="Pfam" id="PF01261">
    <property type="entry name" value="AP_endonuc_2"/>
    <property type="match status" value="1"/>
</dbReference>
<evidence type="ECO:0000313" key="2">
    <source>
        <dbReference type="EMBL" id="HDX31555.1"/>
    </source>
</evidence>